<feature type="transmembrane region" description="Helical" evidence="10">
    <location>
        <begin position="105"/>
        <end position="125"/>
    </location>
</feature>
<feature type="domain" description="CNNM transmembrane" evidence="12">
    <location>
        <begin position="1"/>
        <end position="203"/>
    </location>
</feature>
<dbReference type="CDD" id="cd04590">
    <property type="entry name" value="CBS_pair_CorC_HlyC_assoc"/>
    <property type="match status" value="1"/>
</dbReference>
<comment type="subcellular location">
    <subcellularLocation>
        <location evidence="1">Membrane</location>
        <topology evidence="1">Multi-pass membrane protein</topology>
    </subcellularLocation>
</comment>
<dbReference type="EMBL" id="BAAACG010000019">
    <property type="protein sequence ID" value="GAA0747140.1"/>
    <property type="molecule type" value="Genomic_DNA"/>
</dbReference>
<dbReference type="Pfam" id="PF00571">
    <property type="entry name" value="CBS"/>
    <property type="match status" value="2"/>
</dbReference>
<evidence type="ECO:0000256" key="1">
    <source>
        <dbReference type="ARBA" id="ARBA00004141"/>
    </source>
</evidence>
<keyword evidence="4" id="KW-0677">Repeat</keyword>
<dbReference type="PROSITE" id="PS51846">
    <property type="entry name" value="CNNM"/>
    <property type="match status" value="1"/>
</dbReference>
<keyword evidence="14" id="KW-1185">Reference proteome</keyword>
<comment type="caution">
    <text evidence="13">The sequence shown here is derived from an EMBL/GenBank/DDBJ whole genome shotgun (WGS) entry which is preliminary data.</text>
</comment>
<feature type="transmembrane region" description="Helical" evidence="10">
    <location>
        <begin position="6"/>
        <end position="28"/>
    </location>
</feature>
<dbReference type="PANTHER" id="PTHR22777:SF17">
    <property type="entry name" value="UPF0053 PROTEIN SLL0260"/>
    <property type="match status" value="1"/>
</dbReference>
<dbReference type="SUPFAM" id="SSF56176">
    <property type="entry name" value="FAD-binding/transporter-associated domain-like"/>
    <property type="match status" value="1"/>
</dbReference>
<dbReference type="InterPro" id="IPR005170">
    <property type="entry name" value="Transptr-assoc_dom"/>
</dbReference>
<evidence type="ECO:0000259" key="12">
    <source>
        <dbReference type="PROSITE" id="PS51846"/>
    </source>
</evidence>
<evidence type="ECO:0000313" key="13">
    <source>
        <dbReference type="EMBL" id="GAA0747140.1"/>
    </source>
</evidence>
<protein>
    <submittedName>
        <fullName evidence="13">Hemolysin family protein</fullName>
    </submittedName>
</protein>
<keyword evidence="7 9" id="KW-0472">Membrane</keyword>
<evidence type="ECO:0000256" key="3">
    <source>
        <dbReference type="ARBA" id="ARBA00022692"/>
    </source>
</evidence>
<keyword evidence="5 9" id="KW-1133">Transmembrane helix</keyword>
<organism evidence="13 14">
    <name type="scientific">Clostridium oceanicum</name>
    <dbReference type="NCBI Taxonomy" id="1543"/>
    <lineage>
        <taxon>Bacteria</taxon>
        <taxon>Bacillati</taxon>
        <taxon>Bacillota</taxon>
        <taxon>Clostridia</taxon>
        <taxon>Eubacteriales</taxon>
        <taxon>Clostridiaceae</taxon>
        <taxon>Clostridium</taxon>
    </lineage>
</organism>
<evidence type="ECO:0000313" key="14">
    <source>
        <dbReference type="Proteomes" id="UP001501510"/>
    </source>
</evidence>
<dbReference type="Gene3D" id="3.30.465.10">
    <property type="match status" value="1"/>
</dbReference>
<proteinExistence type="inferred from homology"/>
<dbReference type="InterPro" id="IPR016169">
    <property type="entry name" value="FAD-bd_PCMH_sub2"/>
</dbReference>
<feature type="domain" description="CBS" evidence="11">
    <location>
        <begin position="222"/>
        <end position="283"/>
    </location>
</feature>
<dbReference type="InterPro" id="IPR036318">
    <property type="entry name" value="FAD-bd_PCMH-like_sf"/>
</dbReference>
<evidence type="ECO:0000256" key="7">
    <source>
        <dbReference type="ARBA" id="ARBA00023136"/>
    </source>
</evidence>
<keyword evidence="3 9" id="KW-0812">Transmembrane</keyword>
<dbReference type="InterPro" id="IPR000644">
    <property type="entry name" value="CBS_dom"/>
</dbReference>
<dbReference type="InterPro" id="IPR044751">
    <property type="entry name" value="Ion_transp-like_CBS"/>
</dbReference>
<feature type="domain" description="CBS" evidence="11">
    <location>
        <begin position="288"/>
        <end position="345"/>
    </location>
</feature>
<dbReference type="SMART" id="SM01091">
    <property type="entry name" value="CorC_HlyC"/>
    <property type="match status" value="1"/>
</dbReference>
<comment type="similarity">
    <text evidence="2">Belongs to the UPF0053 family.</text>
</comment>
<dbReference type="RefSeq" id="WP_343763949.1">
    <property type="nucleotide sequence ID" value="NZ_BAAACG010000019.1"/>
</dbReference>
<evidence type="ECO:0000259" key="11">
    <source>
        <dbReference type="PROSITE" id="PS51371"/>
    </source>
</evidence>
<dbReference type="Gene3D" id="3.10.580.10">
    <property type="entry name" value="CBS-domain"/>
    <property type="match status" value="1"/>
</dbReference>
<feature type="transmembrane region" description="Helical" evidence="10">
    <location>
        <begin position="63"/>
        <end position="85"/>
    </location>
</feature>
<reference evidence="14" key="1">
    <citation type="journal article" date="2019" name="Int. J. Syst. Evol. Microbiol.">
        <title>The Global Catalogue of Microorganisms (GCM) 10K type strain sequencing project: providing services to taxonomists for standard genome sequencing and annotation.</title>
        <authorList>
            <consortium name="The Broad Institute Genomics Platform"/>
            <consortium name="The Broad Institute Genome Sequencing Center for Infectious Disease"/>
            <person name="Wu L."/>
            <person name="Ma J."/>
        </authorList>
    </citation>
    <scope>NUCLEOTIDE SEQUENCE [LARGE SCALE GENOMIC DNA]</scope>
    <source>
        <strain evidence="14">JCM 1407</strain>
    </source>
</reference>
<accession>A0ABP3V3Y3</accession>
<dbReference type="SUPFAM" id="SSF54631">
    <property type="entry name" value="CBS-domain pair"/>
    <property type="match status" value="1"/>
</dbReference>
<sequence>MDLSIKLFWILILIIINAFFSSAEMAMVSTNKNKLQTLSEKGNNHEKKKAQKLLNILSEPSKFLATIQVGITFAGFLASASAATSLSQRLALFLENLNVPGSSKIALFIITLLISFVTLVLGELVPKRIALNNSQKIALASVKPITIFSKISLPFVKILTFTTNLIVKLLGISSEKIEEKISEEEIRKMIEVGEEYGVLNTTEKEMIDGIFEFDNTLAKEIMTPRTKVFSVDINMSSKKFLDTLIQEQYSRIPVYEDNIDNIIGLFYIKDIITILKEGDISKEQIKKLLRKPYFVPETKNIDDLFREMQSSKNHMSILIDEYGGFSGIVTIEDLIEEIMGNIWDEYDYEENEDILQIDKNTYMLNASISIDDLNEKLHLDLPSDNYDTLAGFIIDMTGNIPSEKQKFTINYKNLVFKIEKVSRKRIEKIKLLIN</sequence>
<evidence type="ECO:0000256" key="4">
    <source>
        <dbReference type="ARBA" id="ARBA00022737"/>
    </source>
</evidence>
<evidence type="ECO:0000256" key="10">
    <source>
        <dbReference type="SAM" id="Phobius"/>
    </source>
</evidence>
<gene>
    <name evidence="13" type="ORF">GCM10008906_35790</name>
</gene>
<evidence type="ECO:0000256" key="8">
    <source>
        <dbReference type="PROSITE-ProRule" id="PRU00703"/>
    </source>
</evidence>
<dbReference type="Pfam" id="PF01595">
    <property type="entry name" value="CNNM"/>
    <property type="match status" value="1"/>
</dbReference>
<evidence type="ECO:0000256" key="6">
    <source>
        <dbReference type="ARBA" id="ARBA00023122"/>
    </source>
</evidence>
<keyword evidence="6 8" id="KW-0129">CBS domain</keyword>
<dbReference type="PROSITE" id="PS51371">
    <property type="entry name" value="CBS"/>
    <property type="match status" value="2"/>
</dbReference>
<dbReference type="InterPro" id="IPR046342">
    <property type="entry name" value="CBS_dom_sf"/>
</dbReference>
<evidence type="ECO:0000256" key="9">
    <source>
        <dbReference type="PROSITE-ProRule" id="PRU01193"/>
    </source>
</evidence>
<dbReference type="InterPro" id="IPR002550">
    <property type="entry name" value="CNNM"/>
</dbReference>
<evidence type="ECO:0000256" key="5">
    <source>
        <dbReference type="ARBA" id="ARBA00022989"/>
    </source>
</evidence>
<dbReference type="PANTHER" id="PTHR22777">
    <property type="entry name" value="HEMOLYSIN-RELATED"/>
    <property type="match status" value="1"/>
</dbReference>
<dbReference type="Pfam" id="PF03471">
    <property type="entry name" value="CorC_HlyC"/>
    <property type="match status" value="1"/>
</dbReference>
<evidence type="ECO:0000256" key="2">
    <source>
        <dbReference type="ARBA" id="ARBA00006337"/>
    </source>
</evidence>
<name>A0ABP3V3Y3_9CLOT</name>
<dbReference type="Proteomes" id="UP001501510">
    <property type="component" value="Unassembled WGS sequence"/>
</dbReference>